<gene>
    <name evidence="4" type="primary">LOC105900874</name>
</gene>
<keyword evidence="3" id="KW-1185">Reference proteome</keyword>
<feature type="compositionally biased region" description="Basic and acidic residues" evidence="1">
    <location>
        <begin position="258"/>
        <end position="269"/>
    </location>
</feature>
<sequence length="527" mass="60260">MPPLPNSCLFTPETLVFLQALLCSLSLVLLLSWLFRRFKFKQRGSEKRGEDFVDHALVQHTEETCTCNCLQHCCDIAKTLMRNSEDSGQEHYLCNLHLLQSEDPHTSGSLSDRNKSGLHKCDWKREGNWKEHTEETCTCNCLQHCCDIASDIDSGQEHYLCNLHVLQSDDYYSGGKTSWKIIQDSETLPPAADRDFPSERSGEDSVLRRLVWKVWRFILQIPYTITGMFLWMVWRFILQVLYIMTGMFLWRMLSRSSHTDSDGLSRDPSRSVTRPKNCVRTPGAVQAVLGAVPDHKPASVIEENYGGLQSKSSIEMNLRQKHLEYLLGAFTVSKQSMKLLPSKPSSPPWLWRSLEDTEENLTGAETPFLSQETRAKLEFNIKNKIVQRLLGLPAVVQHSLDTFIPEAPELKVSKALPKPQCDVQVMTCDAPLLTVEQKCKLMSCVSQKQDLKTQGYPEIVMESLEPFDMPASMAEELRQRDMTDQAKDTTDQAKDTTESTPAKHKKERRRSLLSQLKRHLKKQPQKE</sequence>
<reference evidence="4" key="1">
    <citation type="submission" date="2025-08" db="UniProtKB">
        <authorList>
            <consortium name="RefSeq"/>
        </authorList>
    </citation>
    <scope>IDENTIFICATION</scope>
</reference>
<organism evidence="3 4">
    <name type="scientific">Clupea harengus</name>
    <name type="common">Atlantic herring</name>
    <dbReference type="NCBI Taxonomy" id="7950"/>
    <lineage>
        <taxon>Eukaryota</taxon>
        <taxon>Metazoa</taxon>
        <taxon>Chordata</taxon>
        <taxon>Craniata</taxon>
        <taxon>Vertebrata</taxon>
        <taxon>Euteleostomi</taxon>
        <taxon>Actinopterygii</taxon>
        <taxon>Neopterygii</taxon>
        <taxon>Teleostei</taxon>
        <taxon>Clupei</taxon>
        <taxon>Clupeiformes</taxon>
        <taxon>Clupeoidei</taxon>
        <taxon>Clupeidae</taxon>
        <taxon>Clupea</taxon>
    </lineage>
</organism>
<evidence type="ECO:0000256" key="2">
    <source>
        <dbReference type="SAM" id="Phobius"/>
    </source>
</evidence>
<evidence type="ECO:0000256" key="1">
    <source>
        <dbReference type="SAM" id="MobiDB-lite"/>
    </source>
</evidence>
<feature type="compositionally biased region" description="Basic and acidic residues" evidence="1">
    <location>
        <begin position="475"/>
        <end position="497"/>
    </location>
</feature>
<feature type="region of interest" description="Disordered" evidence="1">
    <location>
        <begin position="258"/>
        <end position="277"/>
    </location>
</feature>
<keyword evidence="2" id="KW-0812">Transmembrane</keyword>
<accession>A0A6P8G3U6</accession>
<keyword evidence="2" id="KW-1133">Transmembrane helix</keyword>
<protein>
    <submittedName>
        <fullName evidence="4">Uncharacterized protein LOC105900874</fullName>
    </submittedName>
</protein>
<evidence type="ECO:0000313" key="3">
    <source>
        <dbReference type="Proteomes" id="UP000515152"/>
    </source>
</evidence>
<dbReference type="OrthoDB" id="8964332at2759"/>
<dbReference type="Proteomes" id="UP000515152">
    <property type="component" value="Chromosome 10"/>
</dbReference>
<feature type="compositionally biased region" description="Basic residues" evidence="1">
    <location>
        <begin position="502"/>
        <end position="527"/>
    </location>
</feature>
<dbReference type="AlphaFoldDB" id="A0A6P8G3U6"/>
<feature type="region of interest" description="Disordered" evidence="1">
    <location>
        <begin position="475"/>
        <end position="527"/>
    </location>
</feature>
<name>A0A6P8G3U6_CLUHA</name>
<feature type="transmembrane region" description="Helical" evidence="2">
    <location>
        <begin position="210"/>
        <end position="230"/>
    </location>
</feature>
<dbReference type="GeneID" id="105900874"/>
<evidence type="ECO:0000313" key="4">
    <source>
        <dbReference type="RefSeq" id="XP_031430187.1"/>
    </source>
</evidence>
<feature type="transmembrane region" description="Helical" evidence="2">
    <location>
        <begin position="15"/>
        <end position="35"/>
    </location>
</feature>
<dbReference type="KEGG" id="char:105900874"/>
<keyword evidence="2" id="KW-0472">Membrane</keyword>
<proteinExistence type="predicted"/>
<dbReference type="RefSeq" id="XP_031430187.1">
    <property type="nucleotide sequence ID" value="XM_031574327.2"/>
</dbReference>